<name>A0A2Z3GE10_9BACT</name>
<accession>A0A2Z3GE10</accession>
<dbReference type="RefSeq" id="WP_109654419.1">
    <property type="nucleotide sequence ID" value="NZ_CP029145.1"/>
</dbReference>
<protein>
    <recommendedName>
        <fullName evidence="3">Addiction module toxin RelE</fullName>
    </recommendedName>
</protein>
<dbReference type="KEGG" id="hnv:DDQ68_02195"/>
<evidence type="ECO:0000313" key="1">
    <source>
        <dbReference type="EMBL" id="AWM31703.1"/>
    </source>
</evidence>
<organism evidence="1 2">
    <name type="scientific">Hymenobacter nivis</name>
    <dbReference type="NCBI Taxonomy" id="1850093"/>
    <lineage>
        <taxon>Bacteria</taxon>
        <taxon>Pseudomonadati</taxon>
        <taxon>Bacteroidota</taxon>
        <taxon>Cytophagia</taxon>
        <taxon>Cytophagales</taxon>
        <taxon>Hymenobacteraceae</taxon>
        <taxon>Hymenobacter</taxon>
    </lineage>
</organism>
<evidence type="ECO:0008006" key="3">
    <source>
        <dbReference type="Google" id="ProtNLM"/>
    </source>
</evidence>
<sequence>MSFEIIASDRFSRLIKRFQKRYRSVPDDFAKLLEELAKNPKTGEPLGRDCYKVRMSIAAKGKDKSGGARVITCVKIVGEIVYLLTIYDESDQDSISDKERDDLLRENGLL</sequence>
<gene>
    <name evidence="1" type="ORF">DDQ68_02195</name>
</gene>
<dbReference type="Proteomes" id="UP000245999">
    <property type="component" value="Chromosome"/>
</dbReference>
<evidence type="ECO:0000313" key="2">
    <source>
        <dbReference type="Proteomes" id="UP000245999"/>
    </source>
</evidence>
<reference evidence="2" key="1">
    <citation type="submission" date="2018-04" db="EMBL/GenBank/DDBJ databases">
        <title>Complete genome of Antarctic heterotrophic bacterium Hymenobacter nivis.</title>
        <authorList>
            <person name="Terashima M."/>
        </authorList>
    </citation>
    <scope>NUCLEOTIDE SEQUENCE [LARGE SCALE GENOMIC DNA]</scope>
    <source>
        <strain evidence="2">NBRC 111535</strain>
    </source>
</reference>
<dbReference type="AlphaFoldDB" id="A0A2Z3GE10"/>
<proteinExistence type="predicted"/>
<dbReference type="EMBL" id="CP029145">
    <property type="protein sequence ID" value="AWM31703.1"/>
    <property type="molecule type" value="Genomic_DNA"/>
</dbReference>
<dbReference type="OrthoDB" id="1364255at2"/>
<keyword evidence="2" id="KW-1185">Reference proteome</keyword>